<feature type="region of interest" description="Disordered" evidence="1">
    <location>
        <begin position="456"/>
        <end position="732"/>
    </location>
</feature>
<protein>
    <recommendedName>
        <fullName evidence="4">Eisosome protein 1</fullName>
    </recommendedName>
</protein>
<dbReference type="Proteomes" id="UP001610335">
    <property type="component" value="Unassembled WGS sequence"/>
</dbReference>
<evidence type="ECO:0000256" key="1">
    <source>
        <dbReference type="SAM" id="MobiDB-lite"/>
    </source>
</evidence>
<evidence type="ECO:0000313" key="2">
    <source>
        <dbReference type="EMBL" id="KAL2828681.1"/>
    </source>
</evidence>
<comment type="caution">
    <text evidence="2">The sequence shown here is derived from an EMBL/GenBank/DDBJ whole genome shotgun (WGS) entry which is preliminary data.</text>
</comment>
<dbReference type="PANTHER" id="PTHR28298">
    <property type="entry name" value="EISOSOME PROTEIN 1"/>
    <property type="match status" value="1"/>
</dbReference>
<dbReference type="Pfam" id="PF12757">
    <property type="entry name" value="Eisosome1"/>
    <property type="match status" value="1"/>
</dbReference>
<dbReference type="PANTHER" id="PTHR28298:SF1">
    <property type="entry name" value="EISOSOME PROTEIN 1"/>
    <property type="match status" value="1"/>
</dbReference>
<name>A0ABR4ILP8_9EURO</name>
<dbReference type="EMBL" id="JBFXLS010000019">
    <property type="protein sequence ID" value="KAL2828681.1"/>
    <property type="molecule type" value="Genomic_DNA"/>
</dbReference>
<feature type="compositionally biased region" description="Basic and acidic residues" evidence="1">
    <location>
        <begin position="638"/>
        <end position="647"/>
    </location>
</feature>
<keyword evidence="3" id="KW-1185">Reference proteome</keyword>
<feature type="compositionally biased region" description="Basic and acidic residues" evidence="1">
    <location>
        <begin position="544"/>
        <end position="565"/>
    </location>
</feature>
<feature type="region of interest" description="Disordered" evidence="1">
    <location>
        <begin position="1"/>
        <end position="20"/>
    </location>
</feature>
<proteinExistence type="predicted"/>
<reference evidence="2 3" key="1">
    <citation type="submission" date="2024-07" db="EMBL/GenBank/DDBJ databases">
        <title>Section-level genome sequencing and comparative genomics of Aspergillus sections Usti and Cavernicolus.</title>
        <authorList>
            <consortium name="Lawrence Berkeley National Laboratory"/>
            <person name="Nybo J.L."/>
            <person name="Vesth T.C."/>
            <person name="Theobald S."/>
            <person name="Frisvad J.C."/>
            <person name="Larsen T.O."/>
            <person name="Kjaerboelling I."/>
            <person name="Rothschild-Mancinelli K."/>
            <person name="Lyhne E.K."/>
            <person name="Kogle M.E."/>
            <person name="Barry K."/>
            <person name="Clum A."/>
            <person name="Na H."/>
            <person name="Ledsgaard L."/>
            <person name="Lin J."/>
            <person name="Lipzen A."/>
            <person name="Kuo A."/>
            <person name="Riley R."/>
            <person name="Mondo S."/>
            <person name="LaButti K."/>
            <person name="Haridas S."/>
            <person name="Pangalinan J."/>
            <person name="Salamov A.A."/>
            <person name="Simmons B.A."/>
            <person name="Magnuson J.K."/>
            <person name="Chen J."/>
            <person name="Drula E."/>
            <person name="Henrissat B."/>
            <person name="Wiebenga A."/>
            <person name="Lubbers R.J."/>
            <person name="Gomes A.C."/>
            <person name="Makela M.R."/>
            <person name="Stajich J."/>
            <person name="Grigoriev I.V."/>
            <person name="Mortensen U.H."/>
            <person name="De vries R.P."/>
            <person name="Baker S.E."/>
            <person name="Andersen M.R."/>
        </authorList>
    </citation>
    <scope>NUCLEOTIDE SEQUENCE [LARGE SCALE GENOMIC DNA]</scope>
    <source>
        <strain evidence="2 3">CBS 600.67</strain>
    </source>
</reference>
<feature type="region of interest" description="Disordered" evidence="1">
    <location>
        <begin position="76"/>
        <end position="98"/>
    </location>
</feature>
<feature type="compositionally biased region" description="Basic and acidic residues" evidence="1">
    <location>
        <begin position="691"/>
        <end position="701"/>
    </location>
</feature>
<sequence>MAAVEQNPAGQRIARDRSARLADQAATAALYVTHPERRRSLLQPPAEPDPNLNATGTRSEYSHASAMAALAHARKREAGARQAASTFQAADRRKAEAPSCEGYPYQAAMCATKEQKISGTQGNRRRAESAPSEAARAGATARLEGPGDPLEGLDKYMNASRIRNAHLNPKLFTATPPVALELEEHRKKSILEAASISMAKDMYGVTESKEGRSAGLQRLPTGARHQRSVSKPEAGTLQQALNLQDVAQKRAAERLASLDDATADYRNYYGVEPQGPRSSFALRKRRGSNETEQFDIERSKEIRTQMTALRFKLDAVDEKREKDRSSLLKLAKKNVDAAIEEMDKRLYAETGQPVTMQKYLDEKAMERAQKDIQDIDTQHLLAGKVNIGGQRYVDMADIEQLARSRLQPTFDEIEELAQTQQAREVEARLDEEQRQHILTLEREREADIEMEERQNRELLKQEHKSREEKVWPWRRKTRQTHGIAPTTERPSEPLVNGDTAAPPEPQRRTTGAAQTETVSRRESKFKSWFSDRLGHRSSASPPKETNETQEEGRRASEPAQRHDSGTESAGDGQEMEAGRAEVAGGEAHQSDETGVENDHIAKSGAGGSHTREGNSRAAPLRSNPVIPVDLNQPAQTRPSDESGDRLDGMTPSEYLATAQDSQDIVERSDSIKQQRRQQQGSSVHELPTPLNERESLRESAGEHSLPAPPSIGDVGHKRTSSTARESRFSEDL</sequence>
<evidence type="ECO:0008006" key="4">
    <source>
        <dbReference type="Google" id="ProtNLM"/>
    </source>
</evidence>
<feature type="region of interest" description="Disordered" evidence="1">
    <location>
        <begin position="34"/>
        <end position="64"/>
    </location>
</feature>
<feature type="compositionally biased region" description="Polar residues" evidence="1">
    <location>
        <begin position="508"/>
        <end position="517"/>
    </location>
</feature>
<gene>
    <name evidence="2" type="ORF">BDW59DRAFT_142855</name>
</gene>
<feature type="region of interest" description="Disordered" evidence="1">
    <location>
        <begin position="115"/>
        <end position="150"/>
    </location>
</feature>
<organism evidence="2 3">
    <name type="scientific">Aspergillus cavernicola</name>
    <dbReference type="NCBI Taxonomy" id="176166"/>
    <lineage>
        <taxon>Eukaryota</taxon>
        <taxon>Fungi</taxon>
        <taxon>Dikarya</taxon>
        <taxon>Ascomycota</taxon>
        <taxon>Pezizomycotina</taxon>
        <taxon>Eurotiomycetes</taxon>
        <taxon>Eurotiomycetidae</taxon>
        <taxon>Eurotiales</taxon>
        <taxon>Aspergillaceae</taxon>
        <taxon>Aspergillus</taxon>
        <taxon>Aspergillus subgen. Nidulantes</taxon>
    </lineage>
</organism>
<feature type="compositionally biased region" description="Basic and acidic residues" evidence="1">
    <location>
        <begin position="588"/>
        <end position="601"/>
    </location>
</feature>
<dbReference type="InterPro" id="IPR024527">
    <property type="entry name" value="Eisosome1"/>
</dbReference>
<feature type="compositionally biased region" description="Low complexity" evidence="1">
    <location>
        <begin position="129"/>
        <end position="142"/>
    </location>
</feature>
<feature type="compositionally biased region" description="Basic and acidic residues" evidence="1">
    <location>
        <begin position="456"/>
        <end position="471"/>
    </location>
</feature>
<evidence type="ECO:0000313" key="3">
    <source>
        <dbReference type="Proteomes" id="UP001610335"/>
    </source>
</evidence>
<accession>A0ABR4ILP8</accession>